<organism evidence="7 8">
    <name type="scientific">Pontibacter burrus</name>
    <dbReference type="NCBI Taxonomy" id="2704466"/>
    <lineage>
        <taxon>Bacteria</taxon>
        <taxon>Pseudomonadati</taxon>
        <taxon>Bacteroidota</taxon>
        <taxon>Cytophagia</taxon>
        <taxon>Cytophagales</taxon>
        <taxon>Hymenobacteraceae</taxon>
        <taxon>Pontibacter</taxon>
    </lineage>
</organism>
<accession>A0A6B3LM76</accession>
<dbReference type="PANTHER" id="PTHR43133:SF46">
    <property type="entry name" value="RNA POLYMERASE SIGMA-70 FACTOR ECF SUBFAMILY"/>
    <property type="match status" value="1"/>
</dbReference>
<dbReference type="GO" id="GO:0016987">
    <property type="term" value="F:sigma factor activity"/>
    <property type="evidence" value="ECO:0007669"/>
    <property type="project" value="UniProtKB-KW"/>
</dbReference>
<evidence type="ECO:0000256" key="4">
    <source>
        <dbReference type="ARBA" id="ARBA00023163"/>
    </source>
</evidence>
<protein>
    <submittedName>
        <fullName evidence="7">RNA polymerase sigma-70 factor</fullName>
    </submittedName>
</protein>
<dbReference type="EMBL" id="JAAGWD010000003">
    <property type="protein sequence ID" value="NEM97839.1"/>
    <property type="molecule type" value="Genomic_DNA"/>
</dbReference>
<dbReference type="InterPro" id="IPR014327">
    <property type="entry name" value="RNA_pol_sigma70_bacteroid"/>
</dbReference>
<evidence type="ECO:0000259" key="6">
    <source>
        <dbReference type="Pfam" id="PF08281"/>
    </source>
</evidence>
<gene>
    <name evidence="7" type="ORF">GXP69_09050</name>
</gene>
<evidence type="ECO:0000256" key="3">
    <source>
        <dbReference type="ARBA" id="ARBA00023082"/>
    </source>
</evidence>
<dbReference type="PANTHER" id="PTHR43133">
    <property type="entry name" value="RNA POLYMERASE ECF-TYPE SIGMA FACTO"/>
    <property type="match status" value="1"/>
</dbReference>
<keyword evidence="3" id="KW-0731">Sigma factor</keyword>
<dbReference type="NCBIfam" id="TIGR02937">
    <property type="entry name" value="sigma70-ECF"/>
    <property type="match status" value="1"/>
</dbReference>
<keyword evidence="8" id="KW-1185">Reference proteome</keyword>
<dbReference type="InterPro" id="IPR036388">
    <property type="entry name" value="WH-like_DNA-bd_sf"/>
</dbReference>
<dbReference type="AlphaFoldDB" id="A0A6B3LM76"/>
<evidence type="ECO:0000313" key="7">
    <source>
        <dbReference type="EMBL" id="NEM97839.1"/>
    </source>
</evidence>
<dbReference type="RefSeq" id="WP_163914570.1">
    <property type="nucleotide sequence ID" value="NZ_JAAGWD010000003.1"/>
</dbReference>
<dbReference type="Pfam" id="PF08281">
    <property type="entry name" value="Sigma70_r4_2"/>
    <property type="match status" value="1"/>
</dbReference>
<proteinExistence type="inferred from homology"/>
<sequence length="217" mass="25854">MNKRSQIDAYDEEELVAVIQSADKGAFTQLYAQFYKNLTLTAIKYVKDINIAEEVVQDVFLRLWESPDKLRNASSPKAYLYRSVINTSINHLNREKNIRQHHQVITDELSDSYIDNIHEEQELKIWIYQEIDRLPEQCKKVFKMNRFDGLKYREIAEQLQISERTVENHIIHALKILRKRMLIDQDKQVESNNIRFRLLPFLLLCSAAEYYFVCNPR</sequence>
<comment type="similarity">
    <text evidence="1">Belongs to the sigma-70 factor family. ECF subfamily.</text>
</comment>
<dbReference type="InterPro" id="IPR007627">
    <property type="entry name" value="RNA_pol_sigma70_r2"/>
</dbReference>
<evidence type="ECO:0000256" key="2">
    <source>
        <dbReference type="ARBA" id="ARBA00023015"/>
    </source>
</evidence>
<dbReference type="SUPFAM" id="SSF88946">
    <property type="entry name" value="Sigma2 domain of RNA polymerase sigma factors"/>
    <property type="match status" value="1"/>
</dbReference>
<keyword evidence="4" id="KW-0804">Transcription</keyword>
<dbReference type="InterPro" id="IPR013324">
    <property type="entry name" value="RNA_pol_sigma_r3/r4-like"/>
</dbReference>
<dbReference type="NCBIfam" id="TIGR02985">
    <property type="entry name" value="Sig70_bacteroi1"/>
    <property type="match status" value="1"/>
</dbReference>
<keyword evidence="2" id="KW-0805">Transcription regulation</keyword>
<dbReference type="InterPro" id="IPR013249">
    <property type="entry name" value="RNA_pol_sigma70_r4_t2"/>
</dbReference>
<feature type="domain" description="RNA polymerase sigma-70 region 2" evidence="5">
    <location>
        <begin position="30"/>
        <end position="96"/>
    </location>
</feature>
<evidence type="ECO:0000313" key="8">
    <source>
        <dbReference type="Proteomes" id="UP000474777"/>
    </source>
</evidence>
<dbReference type="InterPro" id="IPR039425">
    <property type="entry name" value="RNA_pol_sigma-70-like"/>
</dbReference>
<dbReference type="Proteomes" id="UP000474777">
    <property type="component" value="Unassembled WGS sequence"/>
</dbReference>
<name>A0A6B3LM76_9BACT</name>
<evidence type="ECO:0000259" key="5">
    <source>
        <dbReference type="Pfam" id="PF04542"/>
    </source>
</evidence>
<dbReference type="Gene3D" id="1.10.10.10">
    <property type="entry name" value="Winged helix-like DNA-binding domain superfamily/Winged helix DNA-binding domain"/>
    <property type="match status" value="1"/>
</dbReference>
<reference evidence="7 8" key="1">
    <citation type="submission" date="2020-02" db="EMBL/GenBank/DDBJ databases">
        <authorList>
            <person name="Kim M.K."/>
        </authorList>
    </citation>
    <scope>NUCLEOTIDE SEQUENCE [LARGE SCALE GENOMIC DNA]</scope>
    <source>
        <strain evidence="7 8">BT327</strain>
    </source>
</reference>
<dbReference type="Pfam" id="PF04542">
    <property type="entry name" value="Sigma70_r2"/>
    <property type="match status" value="1"/>
</dbReference>
<feature type="domain" description="RNA polymerase sigma factor 70 region 4 type 2" evidence="6">
    <location>
        <begin position="126"/>
        <end position="175"/>
    </location>
</feature>
<dbReference type="Gene3D" id="1.10.1740.10">
    <property type="match status" value="1"/>
</dbReference>
<dbReference type="GO" id="GO:0006352">
    <property type="term" value="P:DNA-templated transcription initiation"/>
    <property type="evidence" value="ECO:0007669"/>
    <property type="project" value="InterPro"/>
</dbReference>
<dbReference type="GO" id="GO:0003677">
    <property type="term" value="F:DNA binding"/>
    <property type="evidence" value="ECO:0007669"/>
    <property type="project" value="InterPro"/>
</dbReference>
<evidence type="ECO:0000256" key="1">
    <source>
        <dbReference type="ARBA" id="ARBA00010641"/>
    </source>
</evidence>
<dbReference type="InterPro" id="IPR013325">
    <property type="entry name" value="RNA_pol_sigma_r2"/>
</dbReference>
<dbReference type="InterPro" id="IPR014284">
    <property type="entry name" value="RNA_pol_sigma-70_dom"/>
</dbReference>
<dbReference type="SUPFAM" id="SSF88659">
    <property type="entry name" value="Sigma3 and sigma4 domains of RNA polymerase sigma factors"/>
    <property type="match status" value="1"/>
</dbReference>
<comment type="caution">
    <text evidence="7">The sequence shown here is derived from an EMBL/GenBank/DDBJ whole genome shotgun (WGS) entry which is preliminary data.</text>
</comment>